<protein>
    <submittedName>
        <fullName evidence="2">Uncharacterized protein</fullName>
    </submittedName>
</protein>
<dbReference type="WBParaSite" id="PSU_v2.g9403.t1">
    <property type="protein sequence ID" value="PSU_v2.g9403.t1"/>
    <property type="gene ID" value="PSU_v2.g9403"/>
</dbReference>
<evidence type="ECO:0000313" key="2">
    <source>
        <dbReference type="WBParaSite" id="PSU_v2.g9403.t1"/>
    </source>
</evidence>
<dbReference type="AlphaFoldDB" id="A0A914Z9Q7"/>
<name>A0A914Z9Q7_9BILA</name>
<proteinExistence type="predicted"/>
<dbReference type="Proteomes" id="UP000887577">
    <property type="component" value="Unplaced"/>
</dbReference>
<reference evidence="2" key="1">
    <citation type="submission" date="2022-11" db="UniProtKB">
        <authorList>
            <consortium name="WormBaseParasite"/>
        </authorList>
    </citation>
    <scope>IDENTIFICATION</scope>
</reference>
<sequence length="114" mass="13070">MFEGEEINNLLDVLPALEHVQFNLENPSKLEANDLTVDCSSILLDVLNVKKNLISNVTIFVHPSSVDGNIKKVHKKSFKGYSYDGTKPEYHCYHKTQRYYEKPGEILFKILVSK</sequence>
<organism evidence="1 2">
    <name type="scientific">Panagrolaimus superbus</name>
    <dbReference type="NCBI Taxonomy" id="310955"/>
    <lineage>
        <taxon>Eukaryota</taxon>
        <taxon>Metazoa</taxon>
        <taxon>Ecdysozoa</taxon>
        <taxon>Nematoda</taxon>
        <taxon>Chromadorea</taxon>
        <taxon>Rhabditida</taxon>
        <taxon>Tylenchina</taxon>
        <taxon>Panagrolaimomorpha</taxon>
        <taxon>Panagrolaimoidea</taxon>
        <taxon>Panagrolaimidae</taxon>
        <taxon>Panagrolaimus</taxon>
    </lineage>
</organism>
<accession>A0A914Z9Q7</accession>
<keyword evidence="1" id="KW-1185">Reference proteome</keyword>
<evidence type="ECO:0000313" key="1">
    <source>
        <dbReference type="Proteomes" id="UP000887577"/>
    </source>
</evidence>